<accession>A0A255Y272</accession>
<protein>
    <submittedName>
        <fullName evidence="1">Uncharacterized protein</fullName>
    </submittedName>
</protein>
<keyword evidence="2" id="KW-1185">Reference proteome</keyword>
<organism evidence="1 2">
    <name type="scientific">Elstera cyanobacteriorum</name>
    <dbReference type="NCBI Taxonomy" id="2022747"/>
    <lineage>
        <taxon>Bacteria</taxon>
        <taxon>Pseudomonadati</taxon>
        <taxon>Pseudomonadota</taxon>
        <taxon>Alphaproteobacteria</taxon>
        <taxon>Rhodospirillales</taxon>
        <taxon>Rhodospirillaceae</taxon>
        <taxon>Elstera</taxon>
    </lineage>
</organism>
<name>A0A255Y272_9PROT</name>
<sequence length="1938" mass="204799">MVQILAYVGGTSKNPYFASTSSNPIAQAAANGTLQPGPTTNYGPAAVISFGGNDVTLAPSTYSALGAGGGVITADQAYIQANSDVAAAIASGQFRNGLEHYLIYGAREGRFYAGVGQQTLSAEQLYLEENPDVAGAIQSGMFRSGLEHYLLNGASEGRYYYGQSTRSITPEELYLRDNQDVANAVRSGVYSSGLDHFNRYGRAEGRFYYGYSQGPAQNIFVQTVQTTRNGATINLTPDQQYLMANPAAAQAVASGRYRDGLQYFLNEGYASGSNYRNIQAWRLNNLAERSYLQAHADVAEAVAAGVSPSGEEHFFTYGKNEAFRGGYGQLSNVTYNANTIDGAYLRANRDAALALANGQYATGLDYFLAVGAGRGQSYGKITAAGLNTVGERQYLAANRDVANAIAAGLYYSSGLEHFLATGYTEGRNYGNLTAASLTSGPSATLDRLYLQAHPEAAAALANGQFGSAFAYFATLGADRGDSYGRLTAATLGDANERTYLIRNKDVAAAVATGGYANGLDHFIYGGYAEGRGDYGNLRAASLTDPSLGSLEVAYLQQNKDVARAVAGGQYSSGLAHFLTVGGAEGRHYGALQASQSLGSSPEAVYIVQNADVAAAIAKGQASSGLDYFLKTGIDKGHSYGRLSAATLGGANDPERQYLTRFQDVAKAVADGVHASGLAHYLAYGYRDRLGINYGNLTAEMLNPNFLEGQYLQSHIGAANAVARGSAKNGIDYFLKTGIDQGDSYGKLSGASIGALGQAERAYLAQNLDVARNVAGPNGYASGLVHYLTSGYVEANRTGYGALNSQTYKPGTAEFKYLLANQDAAQAVANGQYASGFDYFAAVGAGKGQAYVKLAGADFAAASPAERDYLLKNRDVANAVGLGVYPNGLDHFLRNGRTEGRSYGQLRAETLQGTTGSNPELAYLLANRDVAAAVAAGTYASGLAHYFSYGRAEGRQGYGTVSSEVLNATGLDSEYLRANPLALQAVASGQAKSGLDYFLKVGIDQGERYGRLTAASLTAVGPSERGYLSKNLDVAKAVAEGVYASGFDHYTAIGYTEANRGQYGALRTDFYAKNDAQGAYLRANKDAAKAVADGLAVTAMDYFLRTGVDKGQSFGSLSAATLGAAGSPERAYLTQHQDVAASVVAGTFASGLDHYLRSGYVDPRRASGYGRLNAQGANPTFIFGSVDGKYLRANLDAAAAVAAGTAASGLDYFLSTGIQKGQSYGTLTTATVGSKDGAEYAYLKAHADVAQLVATGQAKSGLLYFLTSGVEQGHSYGAIAAGKLGGKTDPERKYLTRYLDVAAAVASGFYGSGLVHYLTGGKAEGRIYEGSAGSTLQPVAIDPTSRDSWYLVSHDAAFMAVAKGEAKNGLDYFLKVGIDKGDTYGMLTRERFGDASSLERQYLARNLDVAAAVAEGTYINGLAHYLAYGYKEADRGGFGKLDPSKLGGSALGDAERKYLQANLDVGQAIADGRYQGDGLQHYLTWGYKESNRGSYGALKDDRYLKGFGSGVEAAYLLRNLDVAKNIVEKQGYDDGLSHFLDVGYGQDRGNYGYLMKKDVSELTLNQRETVLISKDFVSLVASKQYYYDMGFADDPDYGLYISDPNAYDRQKENGGPSLFSRIVSVINDYLNDPNHTVGAGFSWGVTAGTIASYEQSISVQSYRVEGIPIHSIQVGMQTGIGYKISQTFDLSFGVQGVQGLSGVNDNIYIGLAVIGMTVSRDESGNFAGLTIHLGPQIGAEASRSVSKPLFDEGTVEGFKEYMRGYSAILSTLGYDNFGQSEINGKTYFFSAGGVFDFGSQQVTSLTKEELSARKGWSGRDINSIASAITNRDAGIGSGEHDGGANQGGRSIANRGSVIGADGTRAVSTEYYDGVVETKVLDKFGTVIDSFTSPNRTEFFESQFPGIVGQYGLEGGTVVPEIKNGVVVGDEKPETEPDEE</sequence>
<dbReference type="Proteomes" id="UP000216361">
    <property type="component" value="Unassembled WGS sequence"/>
</dbReference>
<dbReference type="EMBL" id="NOXS01000006">
    <property type="protein sequence ID" value="OYQ22715.1"/>
    <property type="molecule type" value="Genomic_DNA"/>
</dbReference>
<dbReference type="OrthoDB" id="8435941at2"/>
<proteinExistence type="predicted"/>
<gene>
    <name evidence="1" type="ORF">CHR90_00150</name>
</gene>
<evidence type="ECO:0000313" key="2">
    <source>
        <dbReference type="Proteomes" id="UP000216361"/>
    </source>
</evidence>
<evidence type="ECO:0000313" key="1">
    <source>
        <dbReference type="EMBL" id="OYQ22715.1"/>
    </source>
</evidence>
<reference evidence="1 2" key="1">
    <citation type="submission" date="2017-07" db="EMBL/GenBank/DDBJ databases">
        <title>Elstera cyanobacteriorum sp. nov., a novel bacterium isolated from cyanobacterial aggregates in a eutrophic lake.</title>
        <authorList>
            <person name="Cai H."/>
        </authorList>
    </citation>
    <scope>NUCLEOTIDE SEQUENCE [LARGE SCALE GENOMIC DNA]</scope>
    <source>
        <strain evidence="1 2">TH019</strain>
    </source>
</reference>
<comment type="caution">
    <text evidence="1">The sequence shown here is derived from an EMBL/GenBank/DDBJ whole genome shotgun (WGS) entry which is preliminary data.</text>
</comment>
<dbReference type="RefSeq" id="WP_094406513.1">
    <property type="nucleotide sequence ID" value="NZ_BMJZ01000018.1"/>
</dbReference>